<comment type="caution">
    <text evidence="1">The sequence shown here is derived from an EMBL/GenBank/DDBJ whole genome shotgun (WGS) entry which is preliminary data.</text>
</comment>
<reference evidence="1 2" key="1">
    <citation type="submission" date="2018-02" db="EMBL/GenBank/DDBJ databases">
        <title>Comparative analysis of genomes of three Brevibacillus laterosporus strains producers of potent antimicrobials isolated from silage.</title>
        <authorList>
            <person name="Kojic M."/>
            <person name="Miljkovic M."/>
            <person name="Studholme D."/>
            <person name="Filipic B."/>
        </authorList>
    </citation>
    <scope>NUCLEOTIDE SEQUENCE [LARGE SCALE GENOMIC DNA]</scope>
    <source>
        <strain evidence="1 2">BGSP11</strain>
    </source>
</reference>
<sequence>MGYDTETGEKVIRQEVWLKNKQIAKVIDVHNRKNTKHAKFQTSRRQKRILPQLSDSEIALLCRLLPYMCWETNLVVGDGELGKKNEPLSWAKIDSILPGSKPLRIKVAKSLVKKNVIGYHVVDGKRTGIVINPCYAINDYKPAEYLYKIFALDNNSLDEEEDDP</sequence>
<accession>A0AAP8QF56</accession>
<evidence type="ECO:0000313" key="1">
    <source>
        <dbReference type="EMBL" id="PPB08658.1"/>
    </source>
</evidence>
<organism evidence="1 2">
    <name type="scientific">Brevibacillus laterosporus</name>
    <name type="common">Bacillus laterosporus</name>
    <dbReference type="NCBI Taxonomy" id="1465"/>
    <lineage>
        <taxon>Bacteria</taxon>
        <taxon>Bacillati</taxon>
        <taxon>Bacillota</taxon>
        <taxon>Bacilli</taxon>
        <taxon>Bacillales</taxon>
        <taxon>Paenibacillaceae</taxon>
        <taxon>Brevibacillus</taxon>
    </lineage>
</organism>
<dbReference type="AlphaFoldDB" id="A0AAP8QF56"/>
<name>A0AAP8QF56_BRELA</name>
<dbReference type="Proteomes" id="UP000239759">
    <property type="component" value="Unassembled WGS sequence"/>
</dbReference>
<dbReference type="EMBL" id="PRKQ01000006">
    <property type="protein sequence ID" value="PPB08658.1"/>
    <property type="molecule type" value="Genomic_DNA"/>
</dbReference>
<gene>
    <name evidence="1" type="ORF">C4A77_07520</name>
</gene>
<proteinExistence type="predicted"/>
<protein>
    <submittedName>
        <fullName evidence="1">Uncharacterized protein</fullName>
    </submittedName>
</protein>
<evidence type="ECO:0000313" key="2">
    <source>
        <dbReference type="Proteomes" id="UP000239759"/>
    </source>
</evidence>